<dbReference type="InterPro" id="IPR007358">
    <property type="entry name" value="Nucleoid_associated_NdpA"/>
</dbReference>
<proteinExistence type="inferred from homology"/>
<dbReference type="EMBL" id="WRXN01000024">
    <property type="protein sequence ID" value="MVT12367.1"/>
    <property type="molecule type" value="Genomic_DNA"/>
</dbReference>
<evidence type="ECO:0000256" key="3">
    <source>
        <dbReference type="ARBA" id="ARBA00022490"/>
    </source>
</evidence>
<dbReference type="Proteomes" id="UP000461730">
    <property type="component" value="Unassembled WGS sequence"/>
</dbReference>
<accession>A0A7K1UDB1</accession>
<sequence length="342" mass="38788">MFELHRVIIHEVKKKAHETLTTLDLSATIATRDLEIFSSLVESINAVYSVSSSLKNTHFSTDADTVFSTHLKRYLQEGTDESFYTFSVQSMQALKILIEEVLLATGGFYCFADYTDYGRRCVAVILLRHKNGFNFVKVANTFTASGTESLNFDKIATGFRLNVGIYEDDTDARNSIALITSQQDQLSSYFKRWVSVADVITNLKNTRELVKLVRELPIPVDEEGGAMFPTVDAFRKACYNFVEDSPGKKVSLVDMGAHFYGEEHRRTLFDVAAEHNIIIDNEFKRDRSVWQKVISIKVSIPGVHLTLDLDKINGELVRIQNDQIVIRSEELVQQIRNLQNGQ</sequence>
<dbReference type="RefSeq" id="WP_157309786.1">
    <property type="nucleotide sequence ID" value="NZ_WRXN01000024.1"/>
</dbReference>
<dbReference type="PANTHER" id="PTHR38772:SF1">
    <property type="entry name" value="NUCLEOID-ASSOCIATED PROTEIN YEJK"/>
    <property type="match status" value="1"/>
</dbReference>
<dbReference type="GO" id="GO:0003690">
    <property type="term" value="F:double-stranded DNA binding"/>
    <property type="evidence" value="ECO:0007669"/>
    <property type="project" value="TreeGrafter"/>
</dbReference>
<keyword evidence="3" id="KW-0963">Cytoplasm</keyword>
<keyword evidence="5" id="KW-1185">Reference proteome</keyword>
<organism evidence="4 5">
    <name type="scientific">Chitinophaga tropicalis</name>
    <dbReference type="NCBI Taxonomy" id="2683588"/>
    <lineage>
        <taxon>Bacteria</taxon>
        <taxon>Pseudomonadati</taxon>
        <taxon>Bacteroidota</taxon>
        <taxon>Chitinophagia</taxon>
        <taxon>Chitinophagales</taxon>
        <taxon>Chitinophagaceae</taxon>
        <taxon>Chitinophaga</taxon>
    </lineage>
</organism>
<gene>
    <name evidence="4" type="ORF">GO493_29205</name>
</gene>
<evidence type="ECO:0008006" key="6">
    <source>
        <dbReference type="Google" id="ProtNLM"/>
    </source>
</evidence>
<evidence type="ECO:0000313" key="5">
    <source>
        <dbReference type="Proteomes" id="UP000461730"/>
    </source>
</evidence>
<dbReference type="GO" id="GO:0003727">
    <property type="term" value="F:single-stranded RNA binding"/>
    <property type="evidence" value="ECO:0007669"/>
    <property type="project" value="TreeGrafter"/>
</dbReference>
<dbReference type="AlphaFoldDB" id="A0A7K1UDB1"/>
<dbReference type="GO" id="GO:0005737">
    <property type="term" value="C:cytoplasm"/>
    <property type="evidence" value="ECO:0007669"/>
    <property type="project" value="UniProtKB-SubCell"/>
</dbReference>
<dbReference type="GO" id="GO:0043590">
    <property type="term" value="C:bacterial nucleoid"/>
    <property type="evidence" value="ECO:0007669"/>
    <property type="project" value="TreeGrafter"/>
</dbReference>
<comment type="similarity">
    <text evidence="2">Belongs to the YejK family.</text>
</comment>
<dbReference type="PANTHER" id="PTHR38772">
    <property type="match status" value="1"/>
</dbReference>
<evidence type="ECO:0000256" key="2">
    <source>
        <dbReference type="ARBA" id="ARBA00009035"/>
    </source>
</evidence>
<comment type="subcellular location">
    <subcellularLocation>
        <location evidence="1">Cytoplasm</location>
    </subcellularLocation>
</comment>
<evidence type="ECO:0000256" key="1">
    <source>
        <dbReference type="ARBA" id="ARBA00004496"/>
    </source>
</evidence>
<name>A0A7K1UDB1_9BACT</name>
<protein>
    <recommendedName>
        <fullName evidence="6">Nucleoid-associated protein</fullName>
    </recommendedName>
</protein>
<evidence type="ECO:0000313" key="4">
    <source>
        <dbReference type="EMBL" id="MVT12367.1"/>
    </source>
</evidence>
<comment type="caution">
    <text evidence="4">The sequence shown here is derived from an EMBL/GenBank/DDBJ whole genome shotgun (WGS) entry which is preliminary data.</text>
</comment>
<dbReference type="Pfam" id="PF04245">
    <property type="entry name" value="NA37"/>
    <property type="match status" value="1"/>
</dbReference>
<reference evidence="4 5" key="1">
    <citation type="submission" date="2019-12" db="EMBL/GenBank/DDBJ databases">
        <title>Chitinophaga sp. strain ysch24 (GDMCC 1.1355), whole genome shotgun sequence.</title>
        <authorList>
            <person name="Zhang X."/>
        </authorList>
    </citation>
    <scope>NUCLEOTIDE SEQUENCE [LARGE SCALE GENOMIC DNA]</scope>
    <source>
        <strain evidence="5">ysch24</strain>
    </source>
</reference>